<dbReference type="GO" id="GO:0045259">
    <property type="term" value="C:proton-transporting ATP synthase complex"/>
    <property type="evidence" value="ECO:0007669"/>
    <property type="project" value="UniProtKB-KW"/>
</dbReference>
<dbReference type="HAMAP" id="MF_01398">
    <property type="entry name" value="ATP_synth_b_bprime"/>
    <property type="match status" value="1"/>
</dbReference>
<comment type="function">
    <text evidence="10 11">F(1)F(0) ATP synthase produces ATP from ADP in the presence of a proton or sodium gradient. F-type ATPases consist of two structural domains, F(1) containing the extramembraneous catalytic core and F(0) containing the membrane proton channel, linked together by a central stalk and a peripheral stalk. During catalysis, ATP synthesis in the catalytic domain of F(1) is coupled via a rotary mechanism of the central stalk subunits to proton translocation.</text>
</comment>
<evidence type="ECO:0000256" key="4">
    <source>
        <dbReference type="ARBA" id="ARBA00022692"/>
    </source>
</evidence>
<dbReference type="Pfam" id="PF00430">
    <property type="entry name" value="ATP-synt_B"/>
    <property type="match status" value="1"/>
</dbReference>
<dbReference type="EMBL" id="MK561359">
    <property type="protein sequence ID" value="QDH81770.1"/>
    <property type="molecule type" value="Genomic_DNA"/>
</dbReference>
<evidence type="ECO:0000256" key="7">
    <source>
        <dbReference type="ARBA" id="ARBA00023065"/>
    </source>
</evidence>
<keyword evidence="3 11" id="KW-0138">CF(0)</keyword>
<evidence type="ECO:0000256" key="5">
    <source>
        <dbReference type="ARBA" id="ARBA00022781"/>
    </source>
</evidence>
<evidence type="ECO:0000256" key="12">
    <source>
        <dbReference type="RuleBase" id="RU003848"/>
    </source>
</evidence>
<proteinExistence type="inferred from homology"/>
<gene>
    <name evidence="11 14" type="primary">atpF</name>
</gene>
<keyword evidence="7 11" id="KW-0406">Ion transport</keyword>
<geneLocation type="chloroplast" evidence="14"/>
<keyword evidence="14" id="KW-0150">Chloroplast</keyword>
<keyword evidence="4 11" id="KW-0812">Transmembrane</keyword>
<comment type="subunit">
    <text evidence="11">F-type ATPases have 2 components, F(1) - the catalytic core - and F(0) - the membrane proton channel. F(1) has five subunits: alpha(3), beta(3), gamma(1), delta(1), epsilon(1). F(0) has four main subunits: a(1), b(1), b'(1) and c(10-14). The alpha and beta chains form an alternating ring which encloses part of the gamma chain. F(1) is attached to F(0) by a central stalk formed by the gamma and epsilon chains, while a peripheral stalk is formed by the delta, b and b' chains.</text>
</comment>
<dbReference type="GO" id="GO:0009535">
    <property type="term" value="C:chloroplast thylakoid membrane"/>
    <property type="evidence" value="ECO:0007669"/>
    <property type="project" value="UniProtKB-SubCell"/>
</dbReference>
<evidence type="ECO:0000256" key="11">
    <source>
        <dbReference type="HAMAP-Rule" id="MF_01398"/>
    </source>
</evidence>
<evidence type="ECO:0000256" key="3">
    <source>
        <dbReference type="ARBA" id="ARBA00022547"/>
    </source>
</evidence>
<dbReference type="RefSeq" id="YP_009677109.1">
    <property type="nucleotide sequence ID" value="NC_043929.1"/>
</dbReference>
<evidence type="ECO:0000256" key="9">
    <source>
        <dbReference type="ARBA" id="ARBA00023310"/>
    </source>
</evidence>
<dbReference type="PANTHER" id="PTHR34264:SF3">
    <property type="entry name" value="ATP SYNTHASE SUBUNIT B, CHLOROPLASTIC"/>
    <property type="match status" value="1"/>
</dbReference>
<evidence type="ECO:0000256" key="13">
    <source>
        <dbReference type="SAM" id="Coils"/>
    </source>
</evidence>
<dbReference type="InterPro" id="IPR002146">
    <property type="entry name" value="ATP_synth_b/b'su_bac/chlpt"/>
</dbReference>
<dbReference type="CDD" id="cd06503">
    <property type="entry name" value="ATP-synt_Fo_b"/>
    <property type="match status" value="1"/>
</dbReference>
<sequence length="189" mass="21418">MNFLRIPLLIVSSGSFGINTDIFETNLINQLILLAGLFVVGGDALGASLAERQEEIIKNVEDSEKRLSEATSRLEEAKLQLTQSNIMIHSIRRQAKVTKINLLNSDYEQTKLELAKRFNSTTTILSLKEREVLSDLRIHIAQLVIVRVIRKLGKEEKDLPDYYRTRLDCYLEKSFATIGSPPSTTEIVR</sequence>
<keyword evidence="6 11" id="KW-1133">Transmembrane helix</keyword>
<feature type="coiled-coil region" evidence="13">
    <location>
        <begin position="50"/>
        <end position="80"/>
    </location>
</feature>
<dbReference type="GeneID" id="40868966"/>
<evidence type="ECO:0000313" key="14">
    <source>
        <dbReference type="EMBL" id="QDH81770.1"/>
    </source>
</evidence>
<keyword evidence="11" id="KW-0793">Thylakoid</keyword>
<keyword evidence="14" id="KW-0934">Plastid</keyword>
<keyword evidence="2 11" id="KW-0813">Transport</keyword>
<dbReference type="GO" id="GO:0046933">
    <property type="term" value="F:proton-transporting ATP synthase activity, rotational mechanism"/>
    <property type="evidence" value="ECO:0007669"/>
    <property type="project" value="UniProtKB-UniRule"/>
</dbReference>
<dbReference type="AlphaFoldDB" id="A0A514CPQ4"/>
<reference evidence="14" key="1">
    <citation type="submission" date="2019-02" db="EMBL/GenBank/DDBJ databases">
        <title>Dictyochophyceae plastid genomes reveal unusual variability of their organisation.</title>
        <authorList>
            <person name="Han K.Y."/>
            <person name="Maciszewski K."/>
            <person name="Graf L."/>
            <person name="Andersen R.A."/>
            <person name="Karnkowska A."/>
            <person name="Yoon H.S."/>
        </authorList>
    </citation>
    <scope>NUCLEOTIDE SEQUENCE</scope>
</reference>
<keyword evidence="5 11" id="KW-0375">Hydrogen ion transport</keyword>
<dbReference type="PANTHER" id="PTHR34264">
    <property type="entry name" value="ATP SYNTHASE SUBUNIT B, CHLOROPLASTIC"/>
    <property type="match status" value="1"/>
</dbReference>
<evidence type="ECO:0000256" key="1">
    <source>
        <dbReference type="ARBA" id="ARBA00004167"/>
    </source>
</evidence>
<comment type="function">
    <text evidence="11">Component of the F(0) channel, it forms part of the peripheral stalk, linking F(1) to F(0).</text>
</comment>
<evidence type="ECO:0000256" key="6">
    <source>
        <dbReference type="ARBA" id="ARBA00022989"/>
    </source>
</evidence>
<keyword evidence="9 11" id="KW-0066">ATP synthesis</keyword>
<keyword evidence="8 11" id="KW-0472">Membrane</keyword>
<name>A0A514CPQ4_9STRA</name>
<comment type="subcellular location">
    <subcellularLocation>
        <location evidence="1">Membrane</location>
        <topology evidence="1">Single-pass membrane protein</topology>
    </subcellularLocation>
    <subcellularLocation>
        <location evidence="11">Plastid</location>
        <location evidence="11">Chloroplast thylakoid membrane</location>
        <topology evidence="11">Single-pass membrane protein</topology>
    </subcellularLocation>
</comment>
<keyword evidence="13" id="KW-0175">Coiled coil</keyword>
<comment type="miscellaneous">
    <text evidence="11">In plastids the F-type ATPase is also known as CF(1)CF(0).</text>
</comment>
<evidence type="ECO:0000256" key="8">
    <source>
        <dbReference type="ARBA" id="ARBA00023136"/>
    </source>
</evidence>
<evidence type="ECO:0000256" key="10">
    <source>
        <dbReference type="ARBA" id="ARBA00025198"/>
    </source>
</evidence>
<organism evidence="14">
    <name type="scientific">Octactis speculum</name>
    <dbReference type="NCBI Taxonomy" id="3111310"/>
    <lineage>
        <taxon>Eukaryota</taxon>
        <taxon>Sar</taxon>
        <taxon>Stramenopiles</taxon>
        <taxon>Ochrophyta</taxon>
        <taxon>Dictyochophyceae</taxon>
        <taxon>Dictyochales</taxon>
        <taxon>Dictyochaceae</taxon>
        <taxon>Octactis</taxon>
    </lineage>
</organism>
<comment type="similarity">
    <text evidence="11 12">Belongs to the ATPase B chain family.</text>
</comment>
<evidence type="ECO:0000256" key="2">
    <source>
        <dbReference type="ARBA" id="ARBA00022448"/>
    </source>
</evidence>
<protein>
    <recommendedName>
        <fullName evidence="11">ATP synthase subunit b, chloroplastic</fullName>
    </recommendedName>
    <alternativeName>
        <fullName evidence="11">ATP synthase F(0) sector subunit b</fullName>
    </alternativeName>
    <alternativeName>
        <fullName evidence="11">ATPase subunit I</fullName>
    </alternativeName>
</protein>
<accession>A0A514CPQ4</accession>